<dbReference type="InterPro" id="IPR009010">
    <property type="entry name" value="Asp_de-COase-like_dom_sf"/>
</dbReference>
<accession>A0ABR4AZE6</accession>
<organism evidence="1 2">
    <name type="scientific">Lepraria finkii</name>
    <dbReference type="NCBI Taxonomy" id="1340010"/>
    <lineage>
        <taxon>Eukaryota</taxon>
        <taxon>Fungi</taxon>
        <taxon>Dikarya</taxon>
        <taxon>Ascomycota</taxon>
        <taxon>Pezizomycotina</taxon>
        <taxon>Lecanoromycetes</taxon>
        <taxon>OSLEUM clade</taxon>
        <taxon>Lecanoromycetidae</taxon>
        <taxon>Lecanorales</taxon>
        <taxon>Lecanorineae</taxon>
        <taxon>Stereocaulaceae</taxon>
        <taxon>Lepraria</taxon>
    </lineage>
</organism>
<evidence type="ECO:0000313" key="2">
    <source>
        <dbReference type="Proteomes" id="UP001590951"/>
    </source>
</evidence>
<keyword evidence="2" id="KW-1185">Reference proteome</keyword>
<protein>
    <submittedName>
        <fullName evidence="1">Uncharacterized protein</fullName>
    </submittedName>
</protein>
<name>A0ABR4AZE6_9LECA</name>
<dbReference type="Gene3D" id="2.40.40.20">
    <property type="match status" value="1"/>
</dbReference>
<evidence type="ECO:0000313" key="1">
    <source>
        <dbReference type="EMBL" id="KAL2050327.1"/>
    </source>
</evidence>
<dbReference type="SUPFAM" id="SSF50692">
    <property type="entry name" value="ADC-like"/>
    <property type="match status" value="1"/>
</dbReference>
<dbReference type="Proteomes" id="UP001590951">
    <property type="component" value="Unassembled WGS sequence"/>
</dbReference>
<dbReference type="EMBL" id="JBHFEH010000049">
    <property type="protein sequence ID" value="KAL2050327.1"/>
    <property type="molecule type" value="Genomic_DNA"/>
</dbReference>
<comment type="caution">
    <text evidence="1">The sequence shown here is derived from an EMBL/GenBank/DDBJ whole genome shotgun (WGS) entry which is preliminary data.</text>
</comment>
<sequence>MAPTQAEIKLVHLKNCFVNVPQAVVTVLDNARAVVQNVVVELQYRDFVPNAMATKRGNGPSQRFIYVGWTGMASTAKPISIADRTGRRAKEDLGVVEIDATFGRMLGLADGQRLLSFTQASSSPTFSSKSEPYQIPPSPLQLLRKLNKLIL</sequence>
<gene>
    <name evidence="1" type="ORF">ABVK25_009435</name>
</gene>
<proteinExistence type="predicted"/>
<reference evidence="1 2" key="1">
    <citation type="submission" date="2024-09" db="EMBL/GenBank/DDBJ databases">
        <title>Rethinking Asexuality: The Enigmatic Case of Functional Sexual Genes in Lepraria (Stereocaulaceae).</title>
        <authorList>
            <person name="Doellman M."/>
            <person name="Sun Y."/>
            <person name="Barcenas-Pena A."/>
            <person name="Lumbsch H.T."/>
            <person name="Grewe F."/>
        </authorList>
    </citation>
    <scope>NUCLEOTIDE SEQUENCE [LARGE SCALE GENOMIC DNA]</scope>
    <source>
        <strain evidence="1 2">Grewe 0041</strain>
    </source>
</reference>